<name>A0A7S7SNU0_PALFE</name>
<dbReference type="EMBL" id="CP063849">
    <property type="protein sequence ID" value="QOY91824.1"/>
    <property type="molecule type" value="Genomic_DNA"/>
</dbReference>
<evidence type="ECO:0000313" key="2">
    <source>
        <dbReference type="Proteomes" id="UP000593892"/>
    </source>
</evidence>
<proteinExistence type="predicted"/>
<dbReference type="AlphaFoldDB" id="A0A7S7SNU0"/>
<sequence length="243" mass="27105">MSVFGFFTAIPDYELPHPQIPLRVILTTHRALVKAFELLRAKPPMGFGLAQAKEDEITRQLHWILENRLLRSREVAGFDRRRIRNVIRAPEVTNYDGTHPAKKPDLVLFLLERESLPVLPSHDGLFAECKPVDDDHPIGKHYCDGGIKRFVNGDYAWAMQEGMLVAYVRGRRNIGTDLAPALASDSRHDGLGSPTAPVVVGASGTAKESVVLQATLHQRLFSWPDGRGAACAIRIFHSWHDCS</sequence>
<accession>A0A7S7SNU0</accession>
<dbReference type="RefSeq" id="WP_194453478.1">
    <property type="nucleotide sequence ID" value="NZ_CP063849.1"/>
</dbReference>
<dbReference type="KEGG" id="pfer:IRI77_18350"/>
<organism evidence="1 2">
    <name type="scientific">Paludibaculum fermentans</name>
    <dbReference type="NCBI Taxonomy" id="1473598"/>
    <lineage>
        <taxon>Bacteria</taxon>
        <taxon>Pseudomonadati</taxon>
        <taxon>Acidobacteriota</taxon>
        <taxon>Terriglobia</taxon>
        <taxon>Bryobacterales</taxon>
        <taxon>Bryobacteraceae</taxon>
        <taxon>Paludibaculum</taxon>
    </lineage>
</organism>
<evidence type="ECO:0000313" key="1">
    <source>
        <dbReference type="EMBL" id="QOY91824.1"/>
    </source>
</evidence>
<protein>
    <submittedName>
        <fullName evidence="1">Uncharacterized protein</fullName>
    </submittedName>
</protein>
<keyword evidence="2" id="KW-1185">Reference proteome</keyword>
<dbReference type="Proteomes" id="UP000593892">
    <property type="component" value="Chromosome"/>
</dbReference>
<reference evidence="1 2" key="1">
    <citation type="submission" date="2020-10" db="EMBL/GenBank/DDBJ databases">
        <title>Complete genome sequence of Paludibaculum fermentans P105T, a facultatively anaerobic acidobacterium capable of dissimilatory Fe(III) reduction.</title>
        <authorList>
            <person name="Dedysh S.N."/>
            <person name="Beletsky A.V."/>
            <person name="Kulichevskaya I.S."/>
            <person name="Mardanov A.V."/>
            <person name="Ravin N.V."/>
        </authorList>
    </citation>
    <scope>NUCLEOTIDE SEQUENCE [LARGE SCALE GENOMIC DNA]</scope>
    <source>
        <strain evidence="1 2">P105</strain>
    </source>
</reference>
<gene>
    <name evidence="1" type="ORF">IRI77_18350</name>
</gene>